<dbReference type="EMBL" id="ALBS01000027">
    <property type="protein sequence ID" value="EJT52305.1"/>
    <property type="molecule type" value="Genomic_DNA"/>
</dbReference>
<evidence type="ECO:0000256" key="7">
    <source>
        <dbReference type="ARBA" id="ARBA00023033"/>
    </source>
</evidence>
<evidence type="ECO:0000256" key="5">
    <source>
        <dbReference type="ARBA" id="ARBA00022857"/>
    </source>
</evidence>
<dbReference type="GO" id="GO:0004497">
    <property type="term" value="F:monooxygenase activity"/>
    <property type="evidence" value="ECO:0007669"/>
    <property type="project" value="UniProtKB-KW"/>
</dbReference>
<dbReference type="Pfam" id="PF13738">
    <property type="entry name" value="Pyr_redox_3"/>
    <property type="match status" value="1"/>
</dbReference>
<dbReference type="HOGENOM" id="CLU_006937_8_2_1"/>
<evidence type="ECO:0000256" key="6">
    <source>
        <dbReference type="ARBA" id="ARBA00023002"/>
    </source>
</evidence>
<accession>J4UKB0</accession>
<dbReference type="VEuPathDB" id="FungiDB:A1Q1_04516"/>
<evidence type="ECO:0000256" key="3">
    <source>
        <dbReference type="ARBA" id="ARBA00022630"/>
    </source>
</evidence>
<dbReference type="Proteomes" id="UP000002748">
    <property type="component" value="Unassembled WGS sequence"/>
</dbReference>
<dbReference type="AlphaFoldDB" id="J4UKB0"/>
<dbReference type="PANTHER" id="PTHR43098:SF4">
    <property type="entry name" value="BLR3857 PROTEIN"/>
    <property type="match status" value="1"/>
</dbReference>
<organism evidence="9 10">
    <name type="scientific">Trichosporon asahii var. asahii (strain ATCC 90039 / CBS 2479 / JCM 2466 / KCTC 7840 / NBRC 103889/ NCYC 2677 / UAMH 7654)</name>
    <name type="common">Yeast</name>
    <dbReference type="NCBI Taxonomy" id="1186058"/>
    <lineage>
        <taxon>Eukaryota</taxon>
        <taxon>Fungi</taxon>
        <taxon>Dikarya</taxon>
        <taxon>Basidiomycota</taxon>
        <taxon>Agaricomycotina</taxon>
        <taxon>Tremellomycetes</taxon>
        <taxon>Trichosporonales</taxon>
        <taxon>Trichosporonaceae</taxon>
        <taxon>Trichosporon</taxon>
    </lineage>
</organism>
<evidence type="ECO:0000256" key="1">
    <source>
        <dbReference type="ARBA" id="ARBA00001974"/>
    </source>
</evidence>
<comment type="similarity">
    <text evidence="2">Belongs to the FAD-binding monooxygenase family.</text>
</comment>
<keyword evidence="4" id="KW-0274">FAD</keyword>
<keyword evidence="7 9" id="KW-0503">Monooxygenase</keyword>
<evidence type="ECO:0000256" key="2">
    <source>
        <dbReference type="ARBA" id="ARBA00010139"/>
    </source>
</evidence>
<comment type="cofactor">
    <cofactor evidence="1">
        <name>FAD</name>
        <dbReference type="ChEBI" id="CHEBI:57692"/>
    </cofactor>
</comment>
<evidence type="ECO:0000256" key="4">
    <source>
        <dbReference type="ARBA" id="ARBA00022827"/>
    </source>
</evidence>
<feature type="compositionally biased region" description="Basic and acidic residues" evidence="8">
    <location>
        <begin position="1"/>
        <end position="11"/>
    </location>
</feature>
<dbReference type="SUPFAM" id="SSF51905">
    <property type="entry name" value="FAD/NAD(P)-binding domain"/>
    <property type="match status" value="1"/>
</dbReference>
<keyword evidence="3" id="KW-0285">Flavoprotein</keyword>
<comment type="caution">
    <text evidence="9">The sequence shown here is derived from an EMBL/GenBank/DDBJ whole genome shotgun (WGS) entry which is preliminary data.</text>
</comment>
<name>J4UKB0_TRIAS</name>
<keyword evidence="6" id="KW-0560">Oxidoreductase</keyword>
<evidence type="ECO:0000256" key="8">
    <source>
        <dbReference type="SAM" id="MobiDB-lite"/>
    </source>
</evidence>
<reference evidence="9 10" key="1">
    <citation type="journal article" date="2012" name="Eukaryot. Cell">
        <title>Draft genome sequence of CBS 2479, the standard type strain of Trichosporon asahii.</title>
        <authorList>
            <person name="Yang R.Y."/>
            <person name="Li H.T."/>
            <person name="Zhu H."/>
            <person name="Zhou G.P."/>
            <person name="Wang M."/>
            <person name="Wang L."/>
        </authorList>
    </citation>
    <scope>NUCLEOTIDE SEQUENCE [LARGE SCALE GENOMIC DNA]</scope>
    <source>
        <strain evidence="10">ATCC 90039 / CBS 2479 / JCM 2466 / KCTC 7840 / NCYC 2677 / UAMH 7654</strain>
    </source>
</reference>
<sequence length="630" mass="70748">MTIDHIPEPTDYKQTQPVAPLADEERQALQAKYREERDKRLRADGINQYKPLGGILKLDEDKDPYTNVQPREPVHDHVDFLFLGGGFAGLTVCAKLKQAGFDSIRILESGGDFGGVWYWNRFPGAMCDTAAMVYLPMMEEVGTVPSAKYVRGPEILAHAHRIARHFDLYPHALFSTHLEELRWDEDRSVYVVKTREGDEFTATNVAMGTGPLNRPHLPGIPGLETFKGQAMHTARWDFGVTGGGWDDEVLEGLKDKRVGVIGTGATGVQCIPTLGRDSGSLHVFQRTPSAVAIRGNHAIDKEWFSQLDKGWQTKWLRNFCQLMSTGYAPVDYVHDGWTDGVQRITKRMLEMCAKEGRAPTGMADYMKAYHLSDDEYTTAVRARTDEVVKDPETADKLKAWYRQFCKRPTFHDEYLQTFNRPNVTLVDTDGKGVERIDETGVWANGKHYDLDVLVYATGFEFNSEYTYKSGLEVYGRGGRTLTDAWKDGMQSFQGMHVHGFPNLFVIGFAQGSSLASNITSNYTEHGPTVLSILQKKKELGAKTVEVPQKTQDDWIELILQGDRGIIGGPECTPGYYNNEGQEEGRRERLNVARYPAGPLAFFDYIAEWRANGKFEGLEFDGKPVEIAATL</sequence>
<dbReference type="Gene3D" id="3.50.50.60">
    <property type="entry name" value="FAD/NAD(P)-binding domain"/>
    <property type="match status" value="2"/>
</dbReference>
<gene>
    <name evidence="9" type="ORF">A1Q1_04516</name>
</gene>
<dbReference type="InterPro" id="IPR050775">
    <property type="entry name" value="FAD-binding_Monooxygenases"/>
</dbReference>
<dbReference type="GeneID" id="25988029"/>
<evidence type="ECO:0000313" key="10">
    <source>
        <dbReference type="Proteomes" id="UP000002748"/>
    </source>
</evidence>
<proteinExistence type="inferred from homology"/>
<feature type="region of interest" description="Disordered" evidence="8">
    <location>
        <begin position="1"/>
        <end position="23"/>
    </location>
</feature>
<dbReference type="OrthoDB" id="66881at2759"/>
<dbReference type="InterPro" id="IPR036188">
    <property type="entry name" value="FAD/NAD-bd_sf"/>
</dbReference>
<protein>
    <submittedName>
        <fullName evidence="9">Cyclohexanone monooxygenase</fullName>
    </submittedName>
</protein>
<evidence type="ECO:0000313" key="9">
    <source>
        <dbReference type="EMBL" id="EJT52305.1"/>
    </source>
</evidence>
<dbReference type="RefSeq" id="XP_014183424.1">
    <property type="nucleotide sequence ID" value="XM_014327949.1"/>
</dbReference>
<dbReference type="PANTHER" id="PTHR43098">
    <property type="entry name" value="L-ORNITHINE N(5)-MONOOXYGENASE-RELATED"/>
    <property type="match status" value="1"/>
</dbReference>
<dbReference type="KEGG" id="tasa:A1Q1_04516"/>
<keyword evidence="5" id="KW-0521">NADP</keyword>